<comment type="catalytic activity">
    <reaction evidence="12 13">
        <text>tRNA(Phe) + L-phenylalanine + ATP = L-phenylalanyl-tRNA(Phe) + AMP + diphosphate + H(+)</text>
        <dbReference type="Rhea" id="RHEA:19413"/>
        <dbReference type="Rhea" id="RHEA-COMP:9668"/>
        <dbReference type="Rhea" id="RHEA-COMP:9699"/>
        <dbReference type="ChEBI" id="CHEBI:15378"/>
        <dbReference type="ChEBI" id="CHEBI:30616"/>
        <dbReference type="ChEBI" id="CHEBI:33019"/>
        <dbReference type="ChEBI" id="CHEBI:58095"/>
        <dbReference type="ChEBI" id="CHEBI:78442"/>
        <dbReference type="ChEBI" id="CHEBI:78531"/>
        <dbReference type="ChEBI" id="CHEBI:456215"/>
        <dbReference type="EC" id="6.1.1.20"/>
    </reaction>
</comment>
<evidence type="ECO:0000313" key="16">
    <source>
        <dbReference type="Proteomes" id="UP000069902"/>
    </source>
</evidence>
<dbReference type="FunFam" id="3.30.930.10:FF:000003">
    <property type="entry name" value="Phenylalanine--tRNA ligase alpha subunit"/>
    <property type="match status" value="1"/>
</dbReference>
<dbReference type="InterPro" id="IPR004188">
    <property type="entry name" value="Phe-tRNA_ligase_II_N"/>
</dbReference>
<dbReference type="GO" id="GO:0000287">
    <property type="term" value="F:magnesium ion binding"/>
    <property type="evidence" value="ECO:0007669"/>
    <property type="project" value="UniProtKB-UniRule"/>
</dbReference>
<dbReference type="PANTHER" id="PTHR11538:SF41">
    <property type="entry name" value="PHENYLALANINE--TRNA LIGASE, MITOCHONDRIAL"/>
    <property type="match status" value="1"/>
</dbReference>
<keyword evidence="6 13" id="KW-0479">Metal-binding</keyword>
<dbReference type="PANTHER" id="PTHR11538">
    <property type="entry name" value="PHENYLALANYL-TRNA SYNTHETASE"/>
    <property type="match status" value="1"/>
</dbReference>
<evidence type="ECO:0000256" key="8">
    <source>
        <dbReference type="ARBA" id="ARBA00022840"/>
    </source>
</evidence>
<evidence type="ECO:0000256" key="9">
    <source>
        <dbReference type="ARBA" id="ARBA00022842"/>
    </source>
</evidence>
<keyword evidence="16" id="KW-1185">Reference proteome</keyword>
<keyword evidence="8 13" id="KW-0067">ATP-binding</keyword>
<evidence type="ECO:0000256" key="11">
    <source>
        <dbReference type="ARBA" id="ARBA00023146"/>
    </source>
</evidence>
<dbReference type="EC" id="6.1.1.20" evidence="13"/>
<dbReference type="Gene3D" id="3.30.930.10">
    <property type="entry name" value="Bira Bifunctional Protein, Domain 2"/>
    <property type="match status" value="1"/>
</dbReference>
<dbReference type="Proteomes" id="UP000069902">
    <property type="component" value="Chromosome cPNK"/>
</dbReference>
<feature type="binding site" evidence="13">
    <location>
        <position position="254"/>
    </location>
    <ligand>
        <name>Mg(2+)</name>
        <dbReference type="ChEBI" id="CHEBI:18420"/>
        <note>shared with beta subunit</note>
    </ligand>
</feature>
<keyword evidence="10 13" id="KW-0648">Protein biosynthesis</keyword>
<dbReference type="SUPFAM" id="SSF46589">
    <property type="entry name" value="tRNA-binding arm"/>
    <property type="match status" value="1"/>
</dbReference>
<comment type="subcellular location">
    <subcellularLocation>
        <location evidence="1 13">Cytoplasm</location>
    </subcellularLocation>
</comment>
<evidence type="ECO:0000256" key="5">
    <source>
        <dbReference type="ARBA" id="ARBA00022598"/>
    </source>
</evidence>
<proteinExistence type="inferred from homology"/>
<dbReference type="PATRIC" id="fig|389348.3.peg.1660"/>
<gene>
    <name evidence="13 15" type="primary">pheS</name>
    <name evidence="15" type="ORF">PNK_1480</name>
</gene>
<evidence type="ECO:0000256" key="12">
    <source>
        <dbReference type="ARBA" id="ARBA00049255"/>
    </source>
</evidence>
<keyword evidence="4 13" id="KW-0963">Cytoplasm</keyword>
<keyword evidence="5 13" id="KW-0436">Ligase</keyword>
<evidence type="ECO:0000256" key="4">
    <source>
        <dbReference type="ARBA" id="ARBA00022490"/>
    </source>
</evidence>
<dbReference type="GO" id="GO:0004826">
    <property type="term" value="F:phenylalanine-tRNA ligase activity"/>
    <property type="evidence" value="ECO:0007669"/>
    <property type="project" value="UniProtKB-UniRule"/>
</dbReference>
<dbReference type="GO" id="GO:0006432">
    <property type="term" value="P:phenylalanyl-tRNA aminoacylation"/>
    <property type="evidence" value="ECO:0007669"/>
    <property type="project" value="UniProtKB-UniRule"/>
</dbReference>
<keyword evidence="11 13" id="KW-0030">Aminoacyl-tRNA synthetase</keyword>
<dbReference type="RefSeq" id="WP_032124295.1">
    <property type="nucleotide sequence ID" value="NZ_LN879502.1"/>
</dbReference>
<comment type="subunit">
    <text evidence="3 13">Tetramer of two alpha and two beta subunits.</text>
</comment>
<dbReference type="Pfam" id="PF02912">
    <property type="entry name" value="Phe_tRNA-synt_N"/>
    <property type="match status" value="1"/>
</dbReference>
<comment type="cofactor">
    <cofactor evidence="13">
        <name>Mg(2+)</name>
        <dbReference type="ChEBI" id="CHEBI:18420"/>
    </cofactor>
    <text evidence="13">Binds 2 magnesium ions per tetramer.</text>
</comment>
<dbReference type="GO" id="GO:0005524">
    <property type="term" value="F:ATP binding"/>
    <property type="evidence" value="ECO:0007669"/>
    <property type="project" value="UniProtKB-UniRule"/>
</dbReference>
<dbReference type="EMBL" id="LN879502">
    <property type="protein sequence ID" value="CUI17091.1"/>
    <property type="molecule type" value="Genomic_DNA"/>
</dbReference>
<protein>
    <recommendedName>
        <fullName evidence="13">Phenylalanine--tRNA ligase alpha subunit</fullName>
        <ecNumber evidence="13">6.1.1.20</ecNumber>
    </recommendedName>
    <alternativeName>
        <fullName evidence="13">Phenylalanyl-tRNA synthetase alpha subunit</fullName>
        <shortName evidence="13">PheRS</shortName>
    </alternativeName>
</protein>
<keyword evidence="9 13" id="KW-0460">Magnesium</keyword>
<evidence type="ECO:0000256" key="13">
    <source>
        <dbReference type="HAMAP-Rule" id="MF_00281"/>
    </source>
</evidence>
<sequence length="342" mass="39093">MQQSINEIRQQFIQDLEQVHTSSELELVKVKFLGKKGPLQNLMKGLKDVEPDQRPVVGKFINDLKEFMTASCEQLESKLIAEEEQQQLSHEALDVTLPGRQQFVGRKHPLTQAMDQIIHILAGMGFSVQYGPDIDTDYYNFEVLNFPPEHPARDMQDTFYVSPHVLLRTHTSNIQARAMEVNKPPIRIIAPGKVYRNETITARSHVFFHQVEAVYIDKQVSFADLLATMDEFLKKLFKQSIETRYRPSYFPFVEPGMEVDISCLVCNGKGCQLCKHSGWVEVAGAGMIHPEVLRNGGIDPEQYSGFAWGMGLERLVMMLRGISDIRLFTENDLRFLKQFTAL</sequence>
<evidence type="ECO:0000259" key="14">
    <source>
        <dbReference type="PROSITE" id="PS50862"/>
    </source>
</evidence>
<dbReference type="GO" id="GO:0000049">
    <property type="term" value="F:tRNA binding"/>
    <property type="evidence" value="ECO:0007669"/>
    <property type="project" value="InterPro"/>
</dbReference>
<dbReference type="InterPro" id="IPR045864">
    <property type="entry name" value="aa-tRNA-synth_II/BPL/LPL"/>
</dbReference>
<dbReference type="PROSITE" id="PS50862">
    <property type="entry name" value="AA_TRNA_LIGASE_II"/>
    <property type="match status" value="1"/>
</dbReference>
<dbReference type="InterPro" id="IPR022911">
    <property type="entry name" value="Phe_tRNA_ligase_alpha1_bac"/>
</dbReference>
<dbReference type="SUPFAM" id="SSF55681">
    <property type="entry name" value="Class II aaRS and biotin synthetases"/>
    <property type="match status" value="1"/>
</dbReference>
<dbReference type="InterPro" id="IPR006195">
    <property type="entry name" value="aa-tRNA-synth_II"/>
</dbReference>
<dbReference type="InterPro" id="IPR002319">
    <property type="entry name" value="Phenylalanyl-tRNA_Synthase"/>
</dbReference>
<organism evidence="15 16">
    <name type="scientific">Candidatus Protochlamydia naegleriophila</name>
    <dbReference type="NCBI Taxonomy" id="389348"/>
    <lineage>
        <taxon>Bacteria</taxon>
        <taxon>Pseudomonadati</taxon>
        <taxon>Chlamydiota</taxon>
        <taxon>Chlamydiia</taxon>
        <taxon>Parachlamydiales</taxon>
        <taxon>Parachlamydiaceae</taxon>
        <taxon>Candidatus Protochlamydia</taxon>
    </lineage>
</organism>
<dbReference type="KEGG" id="pnl:PNK_1480"/>
<name>A0A0U5ES99_9BACT</name>
<dbReference type="AlphaFoldDB" id="A0A0U5ES99"/>
<dbReference type="CDD" id="cd00496">
    <property type="entry name" value="PheRS_alpha_core"/>
    <property type="match status" value="1"/>
</dbReference>
<dbReference type="InterPro" id="IPR010978">
    <property type="entry name" value="tRNA-bd_arm"/>
</dbReference>
<dbReference type="InterPro" id="IPR004529">
    <property type="entry name" value="Phe-tRNA-synth_IIc_asu"/>
</dbReference>
<feature type="domain" description="Aminoacyl-transfer RNA synthetases class-II family profile" evidence="14">
    <location>
        <begin position="110"/>
        <end position="338"/>
    </location>
</feature>
<accession>A0A0U5ES99</accession>
<keyword evidence="7 13" id="KW-0547">Nucleotide-binding</keyword>
<evidence type="ECO:0000256" key="1">
    <source>
        <dbReference type="ARBA" id="ARBA00004496"/>
    </source>
</evidence>
<dbReference type="Pfam" id="PF01409">
    <property type="entry name" value="tRNA-synt_2d"/>
    <property type="match status" value="1"/>
</dbReference>
<dbReference type="GO" id="GO:0005737">
    <property type="term" value="C:cytoplasm"/>
    <property type="evidence" value="ECO:0007669"/>
    <property type="project" value="UniProtKB-SubCell"/>
</dbReference>
<dbReference type="STRING" id="389348.PNK_1480"/>
<evidence type="ECO:0000313" key="15">
    <source>
        <dbReference type="EMBL" id="CUI17091.1"/>
    </source>
</evidence>
<dbReference type="HAMAP" id="MF_00281">
    <property type="entry name" value="Phe_tRNA_synth_alpha1"/>
    <property type="match status" value="1"/>
</dbReference>
<dbReference type="InParanoid" id="A0A0U5ES99"/>
<comment type="similarity">
    <text evidence="2 13">Belongs to the class-II aminoacyl-tRNA synthetase family. Phe-tRNA synthetase alpha subunit type 1 subfamily.</text>
</comment>
<reference evidence="16" key="1">
    <citation type="submission" date="2015-09" db="EMBL/GenBank/DDBJ databases">
        <authorList>
            <person name="Bertelli C."/>
        </authorList>
    </citation>
    <scope>NUCLEOTIDE SEQUENCE [LARGE SCALE GENOMIC DNA]</scope>
    <source>
        <strain evidence="16">KNic</strain>
    </source>
</reference>
<evidence type="ECO:0000256" key="6">
    <source>
        <dbReference type="ARBA" id="ARBA00022723"/>
    </source>
</evidence>
<evidence type="ECO:0000256" key="7">
    <source>
        <dbReference type="ARBA" id="ARBA00022741"/>
    </source>
</evidence>
<evidence type="ECO:0000256" key="3">
    <source>
        <dbReference type="ARBA" id="ARBA00011209"/>
    </source>
</evidence>
<evidence type="ECO:0000256" key="10">
    <source>
        <dbReference type="ARBA" id="ARBA00022917"/>
    </source>
</evidence>
<dbReference type="NCBIfam" id="TIGR00468">
    <property type="entry name" value="pheS"/>
    <property type="match status" value="1"/>
</dbReference>
<dbReference type="FunCoup" id="A0A0U5ES99">
    <property type="interactions" value="403"/>
</dbReference>
<evidence type="ECO:0000256" key="2">
    <source>
        <dbReference type="ARBA" id="ARBA00010207"/>
    </source>
</evidence>